<keyword evidence="3" id="KW-0812">Transmembrane</keyword>
<dbReference type="Proteomes" id="UP001608902">
    <property type="component" value="Unassembled WGS sequence"/>
</dbReference>
<dbReference type="InterPro" id="IPR036163">
    <property type="entry name" value="HMA_dom_sf"/>
</dbReference>
<dbReference type="PANTHER" id="PTHR43520:SF8">
    <property type="entry name" value="P-TYPE CU(+) TRANSPORTER"/>
    <property type="match status" value="1"/>
</dbReference>
<keyword evidence="3" id="KW-1133">Transmembrane helix</keyword>
<organism evidence="5 6">
    <name type="scientific">Gnathostoma spinigerum</name>
    <dbReference type="NCBI Taxonomy" id="75299"/>
    <lineage>
        <taxon>Eukaryota</taxon>
        <taxon>Metazoa</taxon>
        <taxon>Ecdysozoa</taxon>
        <taxon>Nematoda</taxon>
        <taxon>Chromadorea</taxon>
        <taxon>Rhabditida</taxon>
        <taxon>Spirurina</taxon>
        <taxon>Gnathostomatomorpha</taxon>
        <taxon>Gnathostomatoidea</taxon>
        <taxon>Gnathostomatidae</taxon>
        <taxon>Gnathostoma</taxon>
    </lineage>
</organism>
<feature type="domain" description="HMA" evidence="4">
    <location>
        <begin position="27"/>
        <end position="93"/>
    </location>
</feature>
<dbReference type="SUPFAM" id="SSF55008">
    <property type="entry name" value="HMA, heavy metal-associated domain"/>
    <property type="match status" value="1"/>
</dbReference>
<proteinExistence type="predicted"/>
<feature type="transmembrane region" description="Helical" evidence="3">
    <location>
        <begin position="116"/>
        <end position="138"/>
    </location>
</feature>
<reference evidence="5 6" key="1">
    <citation type="submission" date="2024-08" db="EMBL/GenBank/DDBJ databases">
        <title>Gnathostoma spinigerum genome.</title>
        <authorList>
            <person name="Gonzalez-Bertolin B."/>
            <person name="Monzon S."/>
            <person name="Zaballos A."/>
            <person name="Jimenez P."/>
            <person name="Dekumyoy P."/>
            <person name="Varona S."/>
            <person name="Cuesta I."/>
            <person name="Sumanam S."/>
            <person name="Adisakwattana P."/>
            <person name="Gasser R.B."/>
            <person name="Hernandez-Gonzalez A."/>
            <person name="Young N.D."/>
            <person name="Perteguer M.J."/>
        </authorList>
    </citation>
    <scope>NUCLEOTIDE SEQUENCE [LARGE SCALE GENOMIC DNA]</scope>
    <source>
        <strain evidence="5">AL3</strain>
        <tissue evidence="5">Liver</tissue>
    </source>
</reference>
<dbReference type="InterPro" id="IPR006121">
    <property type="entry name" value="HMA_dom"/>
</dbReference>
<dbReference type="AlphaFoldDB" id="A0ABD6F4R6"/>
<feature type="non-terminal residue" evidence="5">
    <location>
        <position position="1"/>
    </location>
</feature>
<keyword evidence="1" id="KW-0479">Metal-binding</keyword>
<evidence type="ECO:0000256" key="1">
    <source>
        <dbReference type="ARBA" id="ARBA00022723"/>
    </source>
</evidence>
<dbReference type="EMBL" id="JBGFUD010026037">
    <property type="protein sequence ID" value="MFH4985012.1"/>
    <property type="molecule type" value="Genomic_DNA"/>
</dbReference>
<evidence type="ECO:0000313" key="5">
    <source>
        <dbReference type="EMBL" id="MFH4985012.1"/>
    </source>
</evidence>
<keyword evidence="2" id="KW-1278">Translocase</keyword>
<dbReference type="GO" id="GO:0046872">
    <property type="term" value="F:metal ion binding"/>
    <property type="evidence" value="ECO:0007669"/>
    <property type="project" value="UniProtKB-KW"/>
</dbReference>
<name>A0ABD6F4R6_9BILA</name>
<dbReference type="Gene3D" id="3.30.70.100">
    <property type="match status" value="1"/>
</dbReference>
<dbReference type="PANTHER" id="PTHR43520">
    <property type="entry name" value="ATP7, ISOFORM B"/>
    <property type="match status" value="1"/>
</dbReference>
<keyword evidence="6" id="KW-1185">Reference proteome</keyword>
<accession>A0ABD6F4R6</accession>
<comment type="caution">
    <text evidence="5">The sequence shown here is derived from an EMBL/GenBank/DDBJ whole genome shotgun (WGS) entry which is preliminary data.</text>
</comment>
<protein>
    <recommendedName>
        <fullName evidence="4">HMA domain-containing protein</fullName>
    </recommendedName>
</protein>
<evidence type="ECO:0000256" key="2">
    <source>
        <dbReference type="ARBA" id="ARBA00022967"/>
    </source>
</evidence>
<gene>
    <name evidence="5" type="ORF">AB6A40_011721</name>
</gene>
<dbReference type="Pfam" id="PF00403">
    <property type="entry name" value="HMA"/>
    <property type="match status" value="1"/>
</dbReference>
<evidence type="ECO:0000256" key="3">
    <source>
        <dbReference type="SAM" id="Phobius"/>
    </source>
</evidence>
<sequence>SIEKIVNEIDQLGYRATPVSGGWSSHSRLSLIIGGMTTASSVSRIESHVFARKGVESCTVSYATSVATIEYTPAFVGPRDIIKIIESLGFTAALADYDERAKRLDRSEETAKWRTSLLVSLLFGIPVMTIMIYFHWILHTPMHPENQTSVF</sequence>
<evidence type="ECO:0000259" key="4">
    <source>
        <dbReference type="PROSITE" id="PS50846"/>
    </source>
</evidence>
<keyword evidence="3" id="KW-0472">Membrane</keyword>
<evidence type="ECO:0000313" key="6">
    <source>
        <dbReference type="Proteomes" id="UP001608902"/>
    </source>
</evidence>
<dbReference type="PROSITE" id="PS50846">
    <property type="entry name" value="HMA_2"/>
    <property type="match status" value="1"/>
</dbReference>
<dbReference type="FunFam" id="3.30.70.100:FF:000001">
    <property type="entry name" value="ATPase copper transporting beta"/>
    <property type="match status" value="1"/>
</dbReference>
<feature type="non-terminal residue" evidence="5">
    <location>
        <position position="151"/>
    </location>
</feature>
<dbReference type="CDD" id="cd00371">
    <property type="entry name" value="HMA"/>
    <property type="match status" value="1"/>
</dbReference>
<dbReference type="PRINTS" id="PR00942">
    <property type="entry name" value="CUATPASEI"/>
</dbReference>